<comment type="subcellular location">
    <subcellularLocation>
        <location evidence="1">Cell membrane</location>
        <topology evidence="1">Multi-pass membrane protein</topology>
    </subcellularLocation>
</comment>
<gene>
    <name evidence="10" type="ORF">GCM10011409_32420</name>
</gene>
<keyword evidence="11" id="KW-1185">Reference proteome</keyword>
<keyword evidence="5 7" id="KW-0472">Membrane</keyword>
<feature type="transmembrane region" description="Helical" evidence="7">
    <location>
        <begin position="742"/>
        <end position="765"/>
    </location>
</feature>
<dbReference type="Pfam" id="PF12704">
    <property type="entry name" value="MacB_PCD"/>
    <property type="match status" value="1"/>
</dbReference>
<evidence type="ECO:0000256" key="2">
    <source>
        <dbReference type="ARBA" id="ARBA00022475"/>
    </source>
</evidence>
<feature type="transmembrane region" description="Helical" evidence="7">
    <location>
        <begin position="420"/>
        <end position="439"/>
    </location>
</feature>
<feature type="transmembrane region" description="Helical" evidence="7">
    <location>
        <begin position="300"/>
        <end position="326"/>
    </location>
</feature>
<evidence type="ECO:0000256" key="4">
    <source>
        <dbReference type="ARBA" id="ARBA00022989"/>
    </source>
</evidence>
<protein>
    <recommendedName>
        <fullName evidence="12">Peptide ABC transporter permease</fullName>
    </recommendedName>
</protein>
<feature type="domain" description="MacB-like periplasmic core" evidence="9">
    <location>
        <begin position="20"/>
        <end position="224"/>
    </location>
</feature>
<evidence type="ECO:0000256" key="6">
    <source>
        <dbReference type="ARBA" id="ARBA00038076"/>
    </source>
</evidence>
<sequence length="823" mass="90881">MLSSFRVSWRNLTRYKKRFLFTLIAIILGVVVMTAMLIAKQTTSSTLERYEKMYMGDTDFWIQSNNRVFQQKELDWLFTRDEVKKENAILLKRGIAEIDGMNPAQTSVRFTGVSTFDNGLFELPVKEGDISEEGLIITENAAKLWKKGIGDTVTFKNMGSMDVTAIVYEGSMLSSPRTKEQASVSSSQVMVPLDILQEWTGAKGQITSYRFVTNDGSKKDELLAAYQAELALSDLFVQPVVMDDRQNNDVEGLYYTFDIIAILSIFISGFIAFNMIYAGIIERRKEFAVMKSLGYTTKGIYRLVLQEIGLLSLIGTVVGLPLGIWFGDFFQEMLMSAIASQDITYDMELAAPLTISATVGLLFPFLAAAIPVYRAGKTPVLEAMVDRTVSRQGGKRASIIRIIAGIICTGIGLIDNAWAFLLLFVGLVLLYPLFMRAILRIINPLFQITFRFAGKQAVRSVSLFENRNANTSAMLAIGVSLAMFMSAALESLPDGMEDEVRSTFGGDIHVMKETPWQDDDLDVIQGIEGTANVYRFADIPNVTWQTKAGEDREFSIMSYSGDPDKAAFFRISDEAKEVAGFPQLYLGERALAEWGGEVGDHITLNTPAGKTDFYVKGSVQTSHYTSYVAFVEESILGEVLNWSHLFHVAIVTNGKASIPFIYSKLSENYGEELSSISSLSQRVEQSTNALTGMNELMQGLLLLVIALSAIGVSNTLFMNTLERIKEIGTMRAIGFTKRQVKFMIIAEGLIIGVTGVVVGVVYGILATYLNAQSDQAQALLSFTVPWVSLFLAVAGGILFTMVAAWLPSITASRVPVKEAISYE</sequence>
<feature type="domain" description="ABC3 transporter permease C-terminal" evidence="8">
    <location>
        <begin position="259"/>
        <end position="379"/>
    </location>
</feature>
<comment type="similarity">
    <text evidence="6">Belongs to the ABC-4 integral membrane protein family.</text>
</comment>
<keyword evidence="3 7" id="KW-0812">Transmembrane</keyword>
<reference evidence="10" key="2">
    <citation type="submission" date="2020-09" db="EMBL/GenBank/DDBJ databases">
        <authorList>
            <person name="Sun Q."/>
            <person name="Zhou Y."/>
        </authorList>
    </citation>
    <scope>NUCLEOTIDE SEQUENCE</scope>
    <source>
        <strain evidence="10">CGMCC 1.15454</strain>
    </source>
</reference>
<proteinExistence type="inferred from homology"/>
<evidence type="ECO:0000313" key="10">
    <source>
        <dbReference type="EMBL" id="GGB52373.1"/>
    </source>
</evidence>
<evidence type="ECO:0008006" key="12">
    <source>
        <dbReference type="Google" id="ProtNLM"/>
    </source>
</evidence>
<evidence type="ECO:0000259" key="9">
    <source>
        <dbReference type="Pfam" id="PF12704"/>
    </source>
</evidence>
<feature type="transmembrane region" description="Helical" evidence="7">
    <location>
        <begin position="355"/>
        <end position="376"/>
    </location>
</feature>
<dbReference type="PANTHER" id="PTHR30572">
    <property type="entry name" value="MEMBRANE COMPONENT OF TRANSPORTER-RELATED"/>
    <property type="match status" value="1"/>
</dbReference>
<evidence type="ECO:0000256" key="1">
    <source>
        <dbReference type="ARBA" id="ARBA00004651"/>
    </source>
</evidence>
<dbReference type="PANTHER" id="PTHR30572:SF4">
    <property type="entry name" value="ABC TRANSPORTER PERMEASE YTRF"/>
    <property type="match status" value="1"/>
</dbReference>
<reference evidence="10" key="1">
    <citation type="journal article" date="2014" name="Int. J. Syst. Evol. Microbiol.">
        <title>Complete genome sequence of Corynebacterium casei LMG S-19264T (=DSM 44701T), isolated from a smear-ripened cheese.</title>
        <authorList>
            <consortium name="US DOE Joint Genome Institute (JGI-PGF)"/>
            <person name="Walter F."/>
            <person name="Albersmeier A."/>
            <person name="Kalinowski J."/>
            <person name="Ruckert C."/>
        </authorList>
    </citation>
    <scope>NUCLEOTIDE SEQUENCE</scope>
    <source>
        <strain evidence="10">CGMCC 1.15454</strain>
    </source>
</reference>
<feature type="transmembrane region" description="Helical" evidence="7">
    <location>
        <begin position="20"/>
        <end position="39"/>
    </location>
</feature>
<feature type="transmembrane region" description="Helical" evidence="7">
    <location>
        <begin position="469"/>
        <end position="489"/>
    </location>
</feature>
<organism evidence="10 11">
    <name type="scientific">Lentibacillus populi</name>
    <dbReference type="NCBI Taxonomy" id="1827502"/>
    <lineage>
        <taxon>Bacteria</taxon>
        <taxon>Bacillati</taxon>
        <taxon>Bacillota</taxon>
        <taxon>Bacilli</taxon>
        <taxon>Bacillales</taxon>
        <taxon>Bacillaceae</taxon>
        <taxon>Lentibacillus</taxon>
    </lineage>
</organism>
<name>A0A9W5U092_9BACI</name>
<feature type="transmembrane region" description="Helical" evidence="7">
    <location>
        <begin position="397"/>
        <end position="414"/>
    </location>
</feature>
<dbReference type="GO" id="GO:0022857">
    <property type="term" value="F:transmembrane transporter activity"/>
    <property type="evidence" value="ECO:0007669"/>
    <property type="project" value="TreeGrafter"/>
</dbReference>
<dbReference type="Pfam" id="PF02687">
    <property type="entry name" value="FtsX"/>
    <property type="match status" value="2"/>
</dbReference>
<evidence type="ECO:0000256" key="3">
    <source>
        <dbReference type="ARBA" id="ARBA00022692"/>
    </source>
</evidence>
<dbReference type="Proteomes" id="UP000621492">
    <property type="component" value="Unassembled WGS sequence"/>
</dbReference>
<dbReference type="InterPro" id="IPR050250">
    <property type="entry name" value="Macrolide_Exporter_MacB"/>
</dbReference>
<dbReference type="AlphaFoldDB" id="A0A9W5U092"/>
<feature type="transmembrane region" description="Helical" evidence="7">
    <location>
        <begin position="785"/>
        <end position="806"/>
    </location>
</feature>
<comment type="caution">
    <text evidence="10">The sequence shown here is derived from an EMBL/GenBank/DDBJ whole genome shotgun (WGS) entry which is preliminary data.</text>
</comment>
<evidence type="ECO:0000256" key="7">
    <source>
        <dbReference type="SAM" id="Phobius"/>
    </source>
</evidence>
<dbReference type="RefSeq" id="WP_159457791.1">
    <property type="nucleotide sequence ID" value="NZ_BMJD01000031.1"/>
</dbReference>
<accession>A0A9W5U092</accession>
<evidence type="ECO:0000313" key="11">
    <source>
        <dbReference type="Proteomes" id="UP000621492"/>
    </source>
</evidence>
<evidence type="ECO:0000259" key="8">
    <source>
        <dbReference type="Pfam" id="PF02687"/>
    </source>
</evidence>
<feature type="domain" description="ABC3 transporter permease C-terminal" evidence="8">
    <location>
        <begin position="700"/>
        <end position="815"/>
    </location>
</feature>
<dbReference type="GO" id="GO:0005886">
    <property type="term" value="C:plasma membrane"/>
    <property type="evidence" value="ECO:0007669"/>
    <property type="project" value="UniProtKB-SubCell"/>
</dbReference>
<dbReference type="InterPro" id="IPR025857">
    <property type="entry name" value="MacB_PCD"/>
</dbReference>
<dbReference type="InterPro" id="IPR003838">
    <property type="entry name" value="ABC3_permease_C"/>
</dbReference>
<evidence type="ECO:0000256" key="5">
    <source>
        <dbReference type="ARBA" id="ARBA00023136"/>
    </source>
</evidence>
<keyword evidence="2" id="KW-1003">Cell membrane</keyword>
<feature type="transmembrane region" description="Helical" evidence="7">
    <location>
        <begin position="700"/>
        <end position="721"/>
    </location>
</feature>
<keyword evidence="4 7" id="KW-1133">Transmembrane helix</keyword>
<dbReference type="EMBL" id="BMJD01000031">
    <property type="protein sequence ID" value="GGB52373.1"/>
    <property type="molecule type" value="Genomic_DNA"/>
</dbReference>
<feature type="transmembrane region" description="Helical" evidence="7">
    <location>
        <begin position="253"/>
        <end position="280"/>
    </location>
</feature>